<feature type="transmembrane region" description="Helical" evidence="5">
    <location>
        <begin position="258"/>
        <end position="279"/>
    </location>
</feature>
<dbReference type="GO" id="GO:0015232">
    <property type="term" value="F:heme transmembrane transporter activity"/>
    <property type="evidence" value="ECO:0007669"/>
    <property type="project" value="TreeGrafter"/>
</dbReference>
<evidence type="ECO:0000256" key="1">
    <source>
        <dbReference type="ARBA" id="ARBA00004141"/>
    </source>
</evidence>
<dbReference type="InterPro" id="IPR049680">
    <property type="entry name" value="FLVCR1-2_SLC49-like"/>
</dbReference>
<dbReference type="SUPFAM" id="SSF103473">
    <property type="entry name" value="MFS general substrate transporter"/>
    <property type="match status" value="1"/>
</dbReference>
<dbReference type="PANTHER" id="PTHR10924">
    <property type="entry name" value="MAJOR FACILITATOR SUPERFAMILY PROTEIN-RELATED"/>
    <property type="match status" value="1"/>
</dbReference>
<keyword evidence="2 5" id="KW-0812">Transmembrane</keyword>
<feature type="transmembrane region" description="Helical" evidence="5">
    <location>
        <begin position="20"/>
        <end position="47"/>
    </location>
</feature>
<feature type="transmembrane region" description="Helical" evidence="5">
    <location>
        <begin position="330"/>
        <end position="352"/>
    </location>
</feature>
<reference evidence="6" key="1">
    <citation type="submission" date="2020-04" db="EMBL/GenBank/DDBJ databases">
        <authorList>
            <person name="Neveu A P."/>
        </authorList>
    </citation>
    <scope>NUCLEOTIDE SEQUENCE</scope>
    <source>
        <tissue evidence="6">Whole embryo</tissue>
    </source>
</reference>
<keyword evidence="3 5" id="KW-1133">Transmembrane helix</keyword>
<evidence type="ECO:0000313" key="6">
    <source>
        <dbReference type="EMBL" id="CAB3246503.1"/>
    </source>
</evidence>
<dbReference type="GO" id="GO:0020037">
    <property type="term" value="F:heme binding"/>
    <property type="evidence" value="ECO:0007669"/>
    <property type="project" value="TreeGrafter"/>
</dbReference>
<evidence type="ECO:0000256" key="3">
    <source>
        <dbReference type="ARBA" id="ARBA00022989"/>
    </source>
</evidence>
<accession>A0A6F9DDT6</accession>
<comment type="subcellular location">
    <subcellularLocation>
        <location evidence="1">Membrane</location>
        <topology evidence="1">Multi-pass membrane protein</topology>
    </subcellularLocation>
</comment>
<gene>
    <name evidence="6" type="primary">Flvcr2-009</name>
</gene>
<organism evidence="6">
    <name type="scientific">Phallusia mammillata</name>
    <dbReference type="NCBI Taxonomy" id="59560"/>
    <lineage>
        <taxon>Eukaryota</taxon>
        <taxon>Metazoa</taxon>
        <taxon>Chordata</taxon>
        <taxon>Tunicata</taxon>
        <taxon>Ascidiacea</taxon>
        <taxon>Phlebobranchia</taxon>
        <taxon>Ascidiidae</taxon>
        <taxon>Phallusia</taxon>
    </lineage>
</organism>
<protein>
    <submittedName>
        <fullName evidence="6">Feline leukemia virus subgroup C receptor-related protein 2-like</fullName>
    </submittedName>
</protein>
<keyword evidence="6" id="KW-0675">Receptor</keyword>
<dbReference type="Gene3D" id="1.20.1250.20">
    <property type="entry name" value="MFS general substrate transporter like domains"/>
    <property type="match status" value="2"/>
</dbReference>
<proteinExistence type="evidence at transcript level"/>
<feature type="transmembrane region" description="Helical" evidence="5">
    <location>
        <begin position="59"/>
        <end position="77"/>
    </location>
</feature>
<evidence type="ECO:0000256" key="2">
    <source>
        <dbReference type="ARBA" id="ARBA00022692"/>
    </source>
</evidence>
<feature type="transmembrane region" description="Helical" evidence="5">
    <location>
        <begin position="89"/>
        <end position="110"/>
    </location>
</feature>
<dbReference type="GO" id="GO:0016020">
    <property type="term" value="C:membrane"/>
    <property type="evidence" value="ECO:0007669"/>
    <property type="project" value="UniProtKB-SubCell"/>
</dbReference>
<feature type="transmembrane region" description="Helical" evidence="5">
    <location>
        <begin position="421"/>
        <end position="441"/>
    </location>
</feature>
<evidence type="ECO:0000256" key="4">
    <source>
        <dbReference type="ARBA" id="ARBA00023136"/>
    </source>
</evidence>
<dbReference type="Pfam" id="PF07690">
    <property type="entry name" value="MFS_1"/>
    <property type="match status" value="1"/>
</dbReference>
<sequence length="468" mass="51965">MSEEVPDGKEDVHLYKRRWVFLLALTLLQVLSGFSFSCFGQISNFFVSYFHVTYVQVDWMTLVFDVPPLVLTVPFAWLTYRRYVQIRILTIFCAFALTGAYASFALSLIHPNLFGLSIIGQALNGLAAQVLMATPSIFGAVWFAENEIGTAISLNLMGVFAGYGLGVVLPTNLLSLSNTSNTTNNSTVLTGNRNILLEIYSCSFGICFLILVLLCIWVTDVPPKPPTVAQARKSIEQTNVDSSRFWFQTGSILTNKTFIMACIIFGIIFEATTVEFTMMSQIFKAWAQKTDSQLRYDAMGGYVICFYSAGSICGTIPAAKLVDKYKNYKVIAICGTLLTFLGSVGVVLGVLFTNVVSIYVSNVVIGFFTQVAMVSIYEIVTQHTYPVDETFVTIWLIGIMTPMGVFYGEIGRVIFQSLGGLAVVIFQAVNLFLSAFFSCFLSPEYRRFEMEEPKENGNANNERQSLLH</sequence>
<feature type="transmembrane region" description="Helical" evidence="5">
    <location>
        <begin position="392"/>
        <end position="415"/>
    </location>
</feature>
<dbReference type="InterPro" id="IPR011701">
    <property type="entry name" value="MFS"/>
</dbReference>
<name>A0A6F9DDT6_9ASCI</name>
<keyword evidence="4 5" id="KW-0472">Membrane</keyword>
<evidence type="ECO:0000256" key="5">
    <source>
        <dbReference type="SAM" id="Phobius"/>
    </source>
</evidence>
<dbReference type="InterPro" id="IPR036259">
    <property type="entry name" value="MFS_trans_sf"/>
</dbReference>
<feature type="transmembrane region" description="Helical" evidence="5">
    <location>
        <begin position="156"/>
        <end position="175"/>
    </location>
</feature>
<feature type="transmembrane region" description="Helical" evidence="5">
    <location>
        <begin position="122"/>
        <end position="144"/>
    </location>
</feature>
<dbReference type="PANTHER" id="PTHR10924:SF4">
    <property type="entry name" value="GH15861P"/>
    <property type="match status" value="1"/>
</dbReference>
<feature type="transmembrane region" description="Helical" evidence="5">
    <location>
        <begin position="358"/>
        <end position="380"/>
    </location>
</feature>
<dbReference type="AlphaFoldDB" id="A0A6F9DDT6"/>
<dbReference type="GO" id="GO:0097037">
    <property type="term" value="P:heme export"/>
    <property type="evidence" value="ECO:0007669"/>
    <property type="project" value="TreeGrafter"/>
</dbReference>
<dbReference type="EMBL" id="LR785223">
    <property type="protein sequence ID" value="CAB3246503.1"/>
    <property type="molecule type" value="mRNA"/>
</dbReference>
<feature type="transmembrane region" description="Helical" evidence="5">
    <location>
        <begin position="195"/>
        <end position="218"/>
    </location>
</feature>
<feature type="transmembrane region" description="Helical" evidence="5">
    <location>
        <begin position="299"/>
        <end position="318"/>
    </location>
</feature>